<accession>A0A2B7Y9P1</accession>
<gene>
    <name evidence="2" type="ORF">AJ80_03411</name>
</gene>
<dbReference type="Gene3D" id="3.40.50.410">
    <property type="entry name" value="von Willebrand factor, type A domain"/>
    <property type="match status" value="1"/>
</dbReference>
<keyword evidence="3" id="KW-1185">Reference proteome</keyword>
<dbReference type="PANTHER" id="PTHR10579:SF156">
    <property type="entry name" value="VWFA DOMAIN-CONTAINING PROTEIN"/>
    <property type="match status" value="1"/>
</dbReference>
<dbReference type="InterPro" id="IPR002035">
    <property type="entry name" value="VWF_A"/>
</dbReference>
<dbReference type="Proteomes" id="UP000224634">
    <property type="component" value="Unassembled WGS sequence"/>
</dbReference>
<evidence type="ECO:0000313" key="3">
    <source>
        <dbReference type="Proteomes" id="UP000224634"/>
    </source>
</evidence>
<dbReference type="Pfam" id="PF14624">
    <property type="entry name" value="Vwaint"/>
    <property type="match status" value="1"/>
</dbReference>
<dbReference type="EMBL" id="PDNA01000038">
    <property type="protein sequence ID" value="PGH20784.1"/>
    <property type="molecule type" value="Genomic_DNA"/>
</dbReference>
<dbReference type="Pfam" id="PF13519">
    <property type="entry name" value="VWA_2"/>
    <property type="match status" value="1"/>
</dbReference>
<dbReference type="SMART" id="SM00327">
    <property type="entry name" value="VWA"/>
    <property type="match status" value="1"/>
</dbReference>
<sequence length="766" mass="84035">MDPMATSGSVDDDGFEVIDNKELPIRSGLSTATTIAAPNPHGIDIQVHPLPNKKSMIVSVHPPLKPVEDIPHVPCDIVLCIDVSGSMKTDAPLPTTDESGQKEVTGLSVLDLTKHAAKTVLETLNEKDRLGLVTFSDEATVVCALTYMTKENKDQVQKKISELYAGGITNLYHGMKTGLQMLRDSKFIPENIQALHILTDGLPNHMCPRQGYIPKLRNILRSHQKKLPLIHTFGFGYYIRSGLLQAIAEVGGGTYGFIPDAGMIGTVFVHSIANLYTTFATHATLKLRSSGATKLTVAEGSRTGIQLDETSPAEGEVSIRLGNLQYGQSRDILVHFDAQSDKKPTVQASLSYNFRGEMATAVSTDRLLTDPTSLPVSVCDYHVSRAMICALLRKLYPVSVIGEYKPLDHSQLNGPRSELQSLVADVQRFGHKDDQNTSLLHDLCGDDPYGQVSLAIGKDDYFEKWGKHYLLSLLNAHTYQICNSFKDPGPLAYGKDSPFFCKCRDELDECFDNLPAPQPSNLYPTQLPAAPGQYAPVQTNSAYKTNSFSMSRYNRRSDPCFAGHCIVRLAEGKGSIPVRNLCSGMAVWTPSGSRRVKAVVATKVADVALCKIGSLWITPWHPMQSEGGRWVFPREVAHEVKSFSGTIYSVLLVPNGATDAHAMMVGGQVCVTLGHGVIFGTDVRAHPFLGNYRQVAKSLALLPRDSSGILRSGGIRRDPKTRLAAAFIAPRQRRQHLQPRIRVKIIFARRAHNRAPAWKSCRLAMF</sequence>
<reference evidence="2 3" key="1">
    <citation type="submission" date="2017-10" db="EMBL/GenBank/DDBJ databases">
        <title>Comparative genomics in systemic dimorphic fungi from Ajellomycetaceae.</title>
        <authorList>
            <person name="Munoz J.F."/>
            <person name="Mcewen J.G."/>
            <person name="Clay O.K."/>
            <person name="Cuomo C.A."/>
        </authorList>
    </citation>
    <scope>NUCLEOTIDE SEQUENCE [LARGE SCALE GENOMIC DNA]</scope>
    <source>
        <strain evidence="2 3">UAMH7299</strain>
    </source>
</reference>
<dbReference type="PANTHER" id="PTHR10579">
    <property type="entry name" value="CALCIUM-ACTIVATED CHLORIDE CHANNEL REGULATOR"/>
    <property type="match status" value="1"/>
</dbReference>
<dbReference type="PROSITE" id="PS50234">
    <property type="entry name" value="VWFA"/>
    <property type="match status" value="1"/>
</dbReference>
<dbReference type="InterPro" id="IPR032838">
    <property type="entry name" value="Vwaint_dom"/>
</dbReference>
<protein>
    <recommendedName>
        <fullName evidence="1">VWFA domain-containing protein</fullName>
    </recommendedName>
</protein>
<dbReference type="InterPro" id="IPR039510">
    <property type="entry name" value="Vint_dom"/>
</dbReference>
<dbReference type="InterPro" id="IPR036465">
    <property type="entry name" value="vWFA_dom_sf"/>
</dbReference>
<proteinExistence type="predicted"/>
<dbReference type="Pfam" id="PF14623">
    <property type="entry name" value="Vint"/>
    <property type="match status" value="1"/>
</dbReference>
<feature type="domain" description="VWFA" evidence="1">
    <location>
        <begin position="76"/>
        <end position="272"/>
    </location>
</feature>
<dbReference type="InterPro" id="IPR051266">
    <property type="entry name" value="CLCR"/>
</dbReference>
<evidence type="ECO:0000313" key="2">
    <source>
        <dbReference type="EMBL" id="PGH20784.1"/>
    </source>
</evidence>
<organism evidence="2 3">
    <name type="scientific">Polytolypa hystricis (strain UAMH7299)</name>
    <dbReference type="NCBI Taxonomy" id="1447883"/>
    <lineage>
        <taxon>Eukaryota</taxon>
        <taxon>Fungi</taxon>
        <taxon>Dikarya</taxon>
        <taxon>Ascomycota</taxon>
        <taxon>Pezizomycotina</taxon>
        <taxon>Eurotiomycetes</taxon>
        <taxon>Eurotiomycetidae</taxon>
        <taxon>Onygenales</taxon>
        <taxon>Onygenales incertae sedis</taxon>
        <taxon>Polytolypa</taxon>
    </lineage>
</organism>
<name>A0A2B7Y9P1_POLH7</name>
<dbReference type="AlphaFoldDB" id="A0A2B7Y9P1"/>
<dbReference type="OrthoDB" id="10264538at2759"/>
<comment type="caution">
    <text evidence="2">The sequence shown here is derived from an EMBL/GenBank/DDBJ whole genome shotgun (WGS) entry which is preliminary data.</text>
</comment>
<evidence type="ECO:0000259" key="1">
    <source>
        <dbReference type="PROSITE" id="PS50234"/>
    </source>
</evidence>
<dbReference type="SUPFAM" id="SSF53300">
    <property type="entry name" value="vWA-like"/>
    <property type="match status" value="1"/>
</dbReference>
<dbReference type="STRING" id="1447883.A0A2B7Y9P1"/>